<dbReference type="InterPro" id="IPR000914">
    <property type="entry name" value="SBP_5_dom"/>
</dbReference>
<dbReference type="OrthoDB" id="9803988at2"/>
<protein>
    <submittedName>
        <fullName evidence="5">ABC transporter substrate-binding protein</fullName>
    </submittedName>
</protein>
<dbReference type="InterPro" id="IPR039424">
    <property type="entry name" value="SBP_5"/>
</dbReference>
<comment type="caution">
    <text evidence="5">The sequence shown here is derived from an EMBL/GenBank/DDBJ whole genome shotgun (WGS) entry which is preliminary data.</text>
</comment>
<dbReference type="RefSeq" id="WP_147845278.1">
    <property type="nucleotide sequence ID" value="NZ_VDUZ01000002.1"/>
</dbReference>
<evidence type="ECO:0000256" key="3">
    <source>
        <dbReference type="SAM" id="SignalP"/>
    </source>
</evidence>
<reference evidence="5 6" key="1">
    <citation type="submission" date="2019-06" db="EMBL/GenBank/DDBJ databases">
        <title>New taxonomy in bacterial strain CC-CFT640, isolated from vineyard.</title>
        <authorList>
            <person name="Lin S.-Y."/>
            <person name="Tsai C.-F."/>
            <person name="Young C.-C."/>
        </authorList>
    </citation>
    <scope>NUCLEOTIDE SEQUENCE [LARGE SCALE GENOMIC DNA]</scope>
    <source>
        <strain evidence="5 6">CC-CFT640</strain>
    </source>
</reference>
<name>A0A5C8PVC3_9HYPH</name>
<dbReference type="PANTHER" id="PTHR30290">
    <property type="entry name" value="PERIPLASMIC BINDING COMPONENT OF ABC TRANSPORTER"/>
    <property type="match status" value="1"/>
</dbReference>
<feature type="chain" id="PRO_5023151521" evidence="3">
    <location>
        <begin position="31"/>
        <end position="572"/>
    </location>
</feature>
<evidence type="ECO:0000313" key="5">
    <source>
        <dbReference type="EMBL" id="TXL81923.1"/>
    </source>
</evidence>
<evidence type="ECO:0000259" key="4">
    <source>
        <dbReference type="Pfam" id="PF00496"/>
    </source>
</evidence>
<accession>A0A5C8PVC3</accession>
<comment type="similarity">
    <text evidence="2">Belongs to the bacterial solute-binding protein 5 family.</text>
</comment>
<evidence type="ECO:0000313" key="6">
    <source>
        <dbReference type="Proteomes" id="UP000321638"/>
    </source>
</evidence>
<keyword evidence="3" id="KW-0732">Signal</keyword>
<feature type="signal peptide" evidence="3">
    <location>
        <begin position="1"/>
        <end position="30"/>
    </location>
</feature>
<dbReference type="Gene3D" id="3.10.105.10">
    <property type="entry name" value="Dipeptide-binding Protein, Domain 3"/>
    <property type="match status" value="1"/>
</dbReference>
<evidence type="ECO:0000256" key="2">
    <source>
        <dbReference type="ARBA" id="ARBA00005695"/>
    </source>
</evidence>
<dbReference type="Pfam" id="PF00496">
    <property type="entry name" value="SBP_bac_5"/>
    <property type="match status" value="1"/>
</dbReference>
<dbReference type="Proteomes" id="UP000321638">
    <property type="component" value="Unassembled WGS sequence"/>
</dbReference>
<proteinExistence type="inferred from homology"/>
<dbReference type="SUPFAM" id="SSF53850">
    <property type="entry name" value="Periplasmic binding protein-like II"/>
    <property type="match status" value="1"/>
</dbReference>
<feature type="domain" description="Solute-binding protein family 5" evidence="4">
    <location>
        <begin position="107"/>
        <end position="476"/>
    </location>
</feature>
<organism evidence="5 6">
    <name type="scientific">Vineibacter terrae</name>
    <dbReference type="NCBI Taxonomy" id="2586908"/>
    <lineage>
        <taxon>Bacteria</taxon>
        <taxon>Pseudomonadati</taxon>
        <taxon>Pseudomonadota</taxon>
        <taxon>Alphaproteobacteria</taxon>
        <taxon>Hyphomicrobiales</taxon>
        <taxon>Vineibacter</taxon>
    </lineage>
</organism>
<gene>
    <name evidence="5" type="ORF">FHP25_02325</name>
</gene>
<dbReference type="GO" id="GO:0015833">
    <property type="term" value="P:peptide transport"/>
    <property type="evidence" value="ECO:0007669"/>
    <property type="project" value="TreeGrafter"/>
</dbReference>
<sequence>MRFRDLGKRRLGKGWLAGALALALSGGAAAQAPAEKPQYGGTLEVGTMFYTLSALSWDPHDWNWKLNHDTGQFYEQLVAGDLDKSVRKGGKYPFTIDAFLPPGAQRGELAEKWELVQNPLSVVFTLRKGVMFPAKPGVMQERELTAEDVVFSFNRLRSSPKMVPTYFDFVDRVEARDKHTVVYHFKEYNAEWDYRLAWGFYSVVTPKEVVDAGANNWKNVNGTGPFMLTDFVQGNSNTYTKNPIYWDKETIGGQAYKIPFVDKMIYRTIRDEATMNAALRTGKVDMLESINVRHVDELKKSVPQLKWSKRLSFLGSFVALRTDTKPFDDVRVRRALNMAINKKEIIAAHYVGQAELYAYPMHPDWSGYFEPLDKLPPAARELFEYDPAKAKKLLAEAGYPKGFSFKMQYCACSPDHTELAPLLVAYLEQVGVKAELQPMEYAAFLSAMTTKKHAAGYLMSSSHTNPTTSIRKSFVSGQTWNPSIYADPKVDDRMAEAYLTQDEEKRMEILRELTADIVAQAPYIWLPTPYAFAAWWPWVKNYAGELNVGSLRPGPIYARIWIDQELKKKMGY</sequence>
<keyword evidence="6" id="KW-1185">Reference proteome</keyword>
<dbReference type="EMBL" id="VDUZ01000002">
    <property type="protein sequence ID" value="TXL81923.1"/>
    <property type="molecule type" value="Genomic_DNA"/>
</dbReference>
<dbReference type="CDD" id="cd00995">
    <property type="entry name" value="PBP2_NikA_DppA_OppA_like"/>
    <property type="match status" value="1"/>
</dbReference>
<evidence type="ECO:0000256" key="1">
    <source>
        <dbReference type="ARBA" id="ARBA00004418"/>
    </source>
</evidence>
<comment type="subcellular location">
    <subcellularLocation>
        <location evidence="1">Periplasm</location>
    </subcellularLocation>
</comment>
<dbReference type="AlphaFoldDB" id="A0A5C8PVC3"/>
<dbReference type="GO" id="GO:1904680">
    <property type="term" value="F:peptide transmembrane transporter activity"/>
    <property type="evidence" value="ECO:0007669"/>
    <property type="project" value="TreeGrafter"/>
</dbReference>
<dbReference type="Gene3D" id="3.40.190.10">
    <property type="entry name" value="Periplasmic binding protein-like II"/>
    <property type="match status" value="1"/>
</dbReference>